<proteinExistence type="inferred from homology"/>
<dbReference type="PANTHER" id="PTHR21531:SF0">
    <property type="entry name" value="PROTEIN LTV1 HOMOLOG"/>
    <property type="match status" value="1"/>
</dbReference>
<dbReference type="Pfam" id="PF04180">
    <property type="entry name" value="LTV"/>
    <property type="match status" value="1"/>
</dbReference>
<evidence type="ECO:0000256" key="1">
    <source>
        <dbReference type="ARBA" id="ARBA00009078"/>
    </source>
</evidence>
<feature type="compositionally biased region" description="Low complexity" evidence="2">
    <location>
        <begin position="227"/>
        <end position="239"/>
    </location>
</feature>
<accession>A0AAV5RM56</accession>
<dbReference type="PANTHER" id="PTHR21531">
    <property type="entry name" value="LOW-TEMPERATURE VIABILITY PROTEIN LTV1-RELATED"/>
    <property type="match status" value="1"/>
</dbReference>
<comment type="caution">
    <text evidence="3">The sequence shown here is derived from an EMBL/GenBank/DDBJ whole genome shotgun (WGS) entry which is preliminary data.</text>
</comment>
<evidence type="ECO:0000313" key="3">
    <source>
        <dbReference type="EMBL" id="GMM51838.1"/>
    </source>
</evidence>
<dbReference type="GO" id="GO:0000056">
    <property type="term" value="P:ribosomal small subunit export from nucleus"/>
    <property type="evidence" value="ECO:0007669"/>
    <property type="project" value="TreeGrafter"/>
</dbReference>
<evidence type="ECO:0000313" key="4">
    <source>
        <dbReference type="Proteomes" id="UP001362899"/>
    </source>
</evidence>
<dbReference type="GO" id="GO:0042274">
    <property type="term" value="P:ribosomal small subunit biogenesis"/>
    <property type="evidence" value="ECO:0007669"/>
    <property type="project" value="InterPro"/>
</dbReference>
<organism evidence="3 4">
    <name type="scientific">Starmerella bacillaris</name>
    <name type="common">Yeast</name>
    <name type="synonym">Candida zemplinina</name>
    <dbReference type="NCBI Taxonomy" id="1247836"/>
    <lineage>
        <taxon>Eukaryota</taxon>
        <taxon>Fungi</taxon>
        <taxon>Dikarya</taxon>
        <taxon>Ascomycota</taxon>
        <taxon>Saccharomycotina</taxon>
        <taxon>Dipodascomycetes</taxon>
        <taxon>Dipodascales</taxon>
        <taxon>Trichomonascaceae</taxon>
        <taxon>Starmerella</taxon>
    </lineage>
</organism>
<dbReference type="AlphaFoldDB" id="A0AAV5RM56"/>
<dbReference type="GO" id="GO:0005634">
    <property type="term" value="C:nucleus"/>
    <property type="evidence" value="ECO:0007669"/>
    <property type="project" value="TreeGrafter"/>
</dbReference>
<dbReference type="InterPro" id="IPR007307">
    <property type="entry name" value="Ltv1"/>
</dbReference>
<sequence length="357" mass="40841">MPPKKNEQTYQFVQRSLHDPAGFGEDAKGAFVEVESRKKVINLAQLEKDKDQFKQSGQRENEGEAALYGITYDDSNYDYMQHFRKIGQHEDAYFINVDGSVTESYRPPEADNRLMISDLLNEGNLDTKKLNFKEHYQAMLPIQDSIGGLQPDMDPRLMEVLDALDDENYIDVEEDIFSELIQTGEVKSEQEWRKTAPKEEIKQKDDEQDWEFAFRKFKLQGNNVPNDSSDADSLVSSAAGGFSEEERDTVPELSAVKANIGPLKSEQKKKKKIGAKTDLTGFSMSSSANYRNEGLTLVDDAFEKVELDYLDNDSAEEPEGEFDMSKERPDFENILDEFLDDYVVEGKHLYKKNKNKK</sequence>
<dbReference type="GO" id="GO:0030688">
    <property type="term" value="C:preribosome, small subunit precursor"/>
    <property type="evidence" value="ECO:0007669"/>
    <property type="project" value="TreeGrafter"/>
</dbReference>
<dbReference type="EMBL" id="BTGC01000008">
    <property type="protein sequence ID" value="GMM51838.1"/>
    <property type="molecule type" value="Genomic_DNA"/>
</dbReference>
<gene>
    <name evidence="3" type="ORF">DASB73_028010</name>
</gene>
<reference evidence="3 4" key="1">
    <citation type="journal article" date="2023" name="Elife">
        <title>Identification of key yeast species and microbe-microbe interactions impacting larval growth of Drosophila in the wild.</title>
        <authorList>
            <person name="Mure A."/>
            <person name="Sugiura Y."/>
            <person name="Maeda R."/>
            <person name="Honda K."/>
            <person name="Sakurai N."/>
            <person name="Takahashi Y."/>
            <person name="Watada M."/>
            <person name="Katoh T."/>
            <person name="Gotoh A."/>
            <person name="Gotoh Y."/>
            <person name="Taniguchi I."/>
            <person name="Nakamura K."/>
            <person name="Hayashi T."/>
            <person name="Katayama T."/>
            <person name="Uemura T."/>
            <person name="Hattori Y."/>
        </authorList>
    </citation>
    <scope>NUCLEOTIDE SEQUENCE [LARGE SCALE GENOMIC DNA]</scope>
    <source>
        <strain evidence="3 4">SB-73</strain>
    </source>
</reference>
<name>A0AAV5RM56_STABA</name>
<feature type="region of interest" description="Disordered" evidence="2">
    <location>
        <begin position="225"/>
        <end position="249"/>
    </location>
</feature>
<keyword evidence="4" id="KW-1185">Reference proteome</keyword>
<dbReference type="GO" id="GO:0005829">
    <property type="term" value="C:cytosol"/>
    <property type="evidence" value="ECO:0007669"/>
    <property type="project" value="TreeGrafter"/>
</dbReference>
<dbReference type="Proteomes" id="UP001362899">
    <property type="component" value="Unassembled WGS sequence"/>
</dbReference>
<protein>
    <submittedName>
        <fullName evidence="3">Ltv1 protein</fullName>
    </submittedName>
</protein>
<comment type="similarity">
    <text evidence="1">Belongs to the LTV1 family.</text>
</comment>
<evidence type="ECO:0000256" key="2">
    <source>
        <dbReference type="SAM" id="MobiDB-lite"/>
    </source>
</evidence>